<evidence type="ECO:0000313" key="2">
    <source>
        <dbReference type="Proteomes" id="UP000321722"/>
    </source>
</evidence>
<accession>A0A510WQ40</accession>
<dbReference type="Proteomes" id="UP000321722">
    <property type="component" value="Unassembled WGS sequence"/>
</dbReference>
<evidence type="ECO:0000313" key="1">
    <source>
        <dbReference type="EMBL" id="GEK41333.1"/>
    </source>
</evidence>
<dbReference type="AlphaFoldDB" id="A0A510WQ40"/>
<dbReference type="EMBL" id="BJUI01000001">
    <property type="protein sequence ID" value="GEK41333.1"/>
    <property type="molecule type" value="Genomic_DNA"/>
</dbReference>
<proteinExistence type="predicted"/>
<sequence length="43" mass="5047">MSGEINMYQCKVLLDKITTTLIQVKIDNKLYTMYYKQGTLTNK</sequence>
<name>A0A510WQ40_9LACO</name>
<gene>
    <name evidence="1" type="ORF">LAV01_01650</name>
</gene>
<protein>
    <submittedName>
        <fullName evidence="1">Uncharacterized protein</fullName>
    </submittedName>
</protein>
<reference evidence="1 2" key="1">
    <citation type="submission" date="2019-07" db="EMBL/GenBank/DDBJ databases">
        <title>Whole genome shotgun sequence of Lactobacillus aviarius subsp. aviarius NBRC 102162.</title>
        <authorList>
            <person name="Hosoyama A."/>
            <person name="Uohara A."/>
            <person name="Ohji S."/>
            <person name="Ichikawa N."/>
        </authorList>
    </citation>
    <scope>NUCLEOTIDE SEQUENCE [LARGE SCALE GENOMIC DNA]</scope>
    <source>
        <strain evidence="1 2">NBRC 102162</strain>
    </source>
</reference>
<keyword evidence="2" id="KW-1185">Reference proteome</keyword>
<comment type="caution">
    <text evidence="1">The sequence shown here is derived from an EMBL/GenBank/DDBJ whole genome shotgun (WGS) entry which is preliminary data.</text>
</comment>
<organism evidence="1 2">
    <name type="scientific">Ligilactobacillus aviarius</name>
    <dbReference type="NCBI Taxonomy" id="1606"/>
    <lineage>
        <taxon>Bacteria</taxon>
        <taxon>Bacillati</taxon>
        <taxon>Bacillota</taxon>
        <taxon>Bacilli</taxon>
        <taxon>Lactobacillales</taxon>
        <taxon>Lactobacillaceae</taxon>
        <taxon>Ligilactobacillus</taxon>
    </lineage>
</organism>